<dbReference type="RefSeq" id="WP_111576060.1">
    <property type="nucleotide sequence ID" value="NZ_JBHEEY010000025.1"/>
</dbReference>
<dbReference type="AlphaFoldDB" id="A0A364JSR3"/>
<reference evidence="1 2" key="1">
    <citation type="submission" date="2018-06" db="EMBL/GenBank/DDBJ databases">
        <title>Genomic Encyclopedia of Type Strains, Phase IV (KMG-IV): sequencing the most valuable type-strain genomes for metagenomic binning, comparative biology and taxonomic classification.</title>
        <authorList>
            <person name="Goeker M."/>
        </authorList>
    </citation>
    <scope>NUCLEOTIDE SEQUENCE [LARGE SCALE GENOMIC DNA]</scope>
    <source>
        <strain evidence="1 2">DSM 26720</strain>
    </source>
</reference>
<organism evidence="1 2">
    <name type="scientific">Falsochrobactrum ovis</name>
    <dbReference type="NCBI Taxonomy" id="1293442"/>
    <lineage>
        <taxon>Bacteria</taxon>
        <taxon>Pseudomonadati</taxon>
        <taxon>Pseudomonadota</taxon>
        <taxon>Alphaproteobacteria</taxon>
        <taxon>Hyphomicrobiales</taxon>
        <taxon>Brucellaceae</taxon>
        <taxon>Falsochrobactrum</taxon>
    </lineage>
</organism>
<name>A0A364JSR3_9HYPH</name>
<sequence>MANSVKRRRSPKPRINETIGGGFFVFRRGKKTGRVGVRGVLPFEHGSIEQAAAEATRLAKLFPGETFEVFQTSGVVALCAPATEAEALEERAAA</sequence>
<evidence type="ECO:0000313" key="2">
    <source>
        <dbReference type="Proteomes" id="UP000249453"/>
    </source>
</evidence>
<accession>A0A364JSR3</accession>
<keyword evidence="2" id="KW-1185">Reference proteome</keyword>
<proteinExistence type="predicted"/>
<dbReference type="Proteomes" id="UP000249453">
    <property type="component" value="Unassembled WGS sequence"/>
</dbReference>
<evidence type="ECO:0000313" key="1">
    <source>
        <dbReference type="EMBL" id="RAK26333.1"/>
    </source>
</evidence>
<protein>
    <submittedName>
        <fullName evidence="1">Uncharacterized protein</fullName>
    </submittedName>
</protein>
<dbReference type="OrthoDB" id="8454393at2"/>
<dbReference type="EMBL" id="QLMK01000014">
    <property type="protein sequence ID" value="RAK26333.1"/>
    <property type="molecule type" value="Genomic_DNA"/>
</dbReference>
<gene>
    <name evidence="1" type="ORF">C7374_11418</name>
</gene>
<comment type="caution">
    <text evidence="1">The sequence shown here is derived from an EMBL/GenBank/DDBJ whole genome shotgun (WGS) entry which is preliminary data.</text>
</comment>